<dbReference type="InterPro" id="IPR027417">
    <property type="entry name" value="P-loop_NTPase"/>
</dbReference>
<evidence type="ECO:0000313" key="2">
    <source>
        <dbReference type="Proteomes" id="UP000236286"/>
    </source>
</evidence>
<dbReference type="EMBL" id="PDZR01000055">
    <property type="protein sequence ID" value="PNG24175.1"/>
    <property type="molecule type" value="Genomic_DNA"/>
</dbReference>
<reference evidence="1 2" key="1">
    <citation type="submission" date="2017-10" db="EMBL/GenBank/DDBJ databases">
        <title>Genome announcement of Methylocella silvestris TVC from permafrost.</title>
        <authorList>
            <person name="Wang J."/>
            <person name="Geng K."/>
            <person name="Ul-Haque F."/>
            <person name="Crombie A.T."/>
            <person name="Street L.E."/>
            <person name="Wookey P.A."/>
            <person name="Murrell J.C."/>
            <person name="Pratscher J."/>
        </authorList>
    </citation>
    <scope>NUCLEOTIDE SEQUENCE [LARGE SCALE GENOMIC DNA]</scope>
    <source>
        <strain evidence="1 2">TVC</strain>
    </source>
</reference>
<dbReference type="Proteomes" id="UP000236286">
    <property type="component" value="Unassembled WGS sequence"/>
</dbReference>
<proteinExistence type="predicted"/>
<dbReference type="OrthoDB" id="479677at2"/>
<organism evidence="1 2">
    <name type="scientific">Methylocella silvestris</name>
    <dbReference type="NCBI Taxonomy" id="199596"/>
    <lineage>
        <taxon>Bacteria</taxon>
        <taxon>Pseudomonadati</taxon>
        <taxon>Pseudomonadota</taxon>
        <taxon>Alphaproteobacteria</taxon>
        <taxon>Hyphomicrobiales</taxon>
        <taxon>Beijerinckiaceae</taxon>
        <taxon>Methylocella</taxon>
    </lineage>
</organism>
<evidence type="ECO:0000313" key="1">
    <source>
        <dbReference type="EMBL" id="PNG24175.1"/>
    </source>
</evidence>
<evidence type="ECO:0008006" key="3">
    <source>
        <dbReference type="Google" id="ProtNLM"/>
    </source>
</evidence>
<name>A0A2J7TBP6_METSI</name>
<dbReference type="Gene3D" id="3.40.50.300">
    <property type="entry name" value="P-loop containing nucleotide triphosphate hydrolases"/>
    <property type="match status" value="1"/>
</dbReference>
<protein>
    <recommendedName>
        <fullName evidence="3">Terminase large subunit gp17-like C-terminal domain-containing protein</fullName>
    </recommendedName>
</protein>
<dbReference type="AlphaFoldDB" id="A0A2J7TBP6"/>
<sequence>MSRRPRTSGTIKISIGQLHPGQIAAYAALRDHRFMALRCGRRFGKTELAKAWISEGVIRGMACAWIAPQHMLAQEVYFDLATKFSSLIEESSKASLIRLRTGGRLDFWSLDNEMVGRSRGYQRIVIDEAAFARNGDNMAAGSMMAMWERAIKPTLYDYGGRALVCSNAAGKDLDNFFYNICTDPRHGFYEHHATTMDNPLLPKRLSDESEGDWLRRREHLQAELIRDNDPLVYAQEYLAHFVDWAGAAFFSRENMLVDGRPASLPPVCDAVFAVIDTASKTGTDHDATAVAFFAINKFFGVAPLLILDWDIVQIEGAILENWLPNIFDRLEELAGNCHARRGSLGAFIEDKNSGTILLQQARRREMQAYPIESRLTAMGKDERAISVSGYVHRGLVKYTDNAFHKTIFYKRHSRNHLLEQIESFRVGDKNRDREDDLLDTFCYGVAIALGNSKGF</sequence>
<accession>A0A2J7TBP6</accession>
<comment type="caution">
    <text evidence="1">The sequence shown here is derived from an EMBL/GenBank/DDBJ whole genome shotgun (WGS) entry which is preliminary data.</text>
</comment>
<gene>
    <name evidence="1" type="ORF">CR492_20145</name>
</gene>
<dbReference type="RefSeq" id="WP_102845492.1">
    <property type="nucleotide sequence ID" value="NZ_PDZR01000055.1"/>
</dbReference>